<accession>A0A645A408</accession>
<evidence type="ECO:0008006" key="2">
    <source>
        <dbReference type="Google" id="ProtNLM"/>
    </source>
</evidence>
<name>A0A645A408_9ZZZZ</name>
<comment type="caution">
    <text evidence="1">The sequence shown here is derived from an EMBL/GenBank/DDBJ whole genome shotgun (WGS) entry which is preliminary data.</text>
</comment>
<proteinExistence type="predicted"/>
<dbReference type="EMBL" id="VSSQ01011820">
    <property type="protein sequence ID" value="MPM47792.1"/>
    <property type="molecule type" value="Genomic_DNA"/>
</dbReference>
<reference evidence="1" key="1">
    <citation type="submission" date="2019-08" db="EMBL/GenBank/DDBJ databases">
        <authorList>
            <person name="Kucharzyk K."/>
            <person name="Murdoch R.W."/>
            <person name="Higgins S."/>
            <person name="Loffler F."/>
        </authorList>
    </citation>
    <scope>NUCLEOTIDE SEQUENCE</scope>
</reference>
<evidence type="ECO:0000313" key="1">
    <source>
        <dbReference type="EMBL" id="MPM47792.1"/>
    </source>
</evidence>
<sequence length="246" mass="27691">MSVAEQLEIAAPATTARRGYFADEDAPHLQVAPRRAQITDMVMPGFGFEKFPIVRENPRRRAPMRALLDRWLLREGSARRALLDPNELLAAELVRLSGLDPRWGFLRATRAADEGTELDHWAVGPGGVYLLNAKHLPGSKLRVSGDRFLVDGHDEPYVSQIRGEARRRAGGFSTSMRWEIGITGVIVPVNDRRLVIERFPDDVAVIDQSDIANWLVNRPEQFNKRQVLAAFEAARETTLWTPRFAS</sequence>
<gene>
    <name evidence="1" type="ORF">SDC9_94510</name>
</gene>
<protein>
    <recommendedName>
        <fullName evidence="2">NERD domain-containing protein</fullName>
    </recommendedName>
</protein>
<organism evidence="1">
    <name type="scientific">bioreactor metagenome</name>
    <dbReference type="NCBI Taxonomy" id="1076179"/>
    <lineage>
        <taxon>unclassified sequences</taxon>
        <taxon>metagenomes</taxon>
        <taxon>ecological metagenomes</taxon>
    </lineage>
</organism>
<dbReference type="AlphaFoldDB" id="A0A645A408"/>